<evidence type="ECO:0000256" key="1">
    <source>
        <dbReference type="SAM" id="MobiDB-lite"/>
    </source>
</evidence>
<dbReference type="AlphaFoldDB" id="A0AAD6HR59"/>
<reference evidence="2" key="2">
    <citation type="submission" date="2023-01" db="EMBL/GenBank/DDBJ databases">
        <authorList>
            <person name="Petersen C."/>
        </authorList>
    </citation>
    <scope>NUCLEOTIDE SEQUENCE</scope>
    <source>
        <strain evidence="2">IBT 17514</strain>
    </source>
</reference>
<evidence type="ECO:0000313" key="3">
    <source>
        <dbReference type="Proteomes" id="UP001215712"/>
    </source>
</evidence>
<dbReference type="Proteomes" id="UP001215712">
    <property type="component" value="Unassembled WGS sequence"/>
</dbReference>
<dbReference type="EMBL" id="JAQJAN010000004">
    <property type="protein sequence ID" value="KAJ5732714.1"/>
    <property type="molecule type" value="Genomic_DNA"/>
</dbReference>
<feature type="compositionally biased region" description="Low complexity" evidence="1">
    <location>
        <begin position="14"/>
        <end position="55"/>
    </location>
</feature>
<proteinExistence type="predicted"/>
<gene>
    <name evidence="2" type="ORF">N7493_004195</name>
</gene>
<reference evidence="2" key="1">
    <citation type="journal article" date="2023" name="IMA Fungus">
        <title>Comparative genomic study of the Penicillium genus elucidates a diverse pangenome and 15 lateral gene transfer events.</title>
        <authorList>
            <person name="Petersen C."/>
            <person name="Sorensen T."/>
            <person name="Nielsen M.R."/>
            <person name="Sondergaard T.E."/>
            <person name="Sorensen J.L."/>
            <person name="Fitzpatrick D.A."/>
            <person name="Frisvad J.C."/>
            <person name="Nielsen K.L."/>
        </authorList>
    </citation>
    <scope>NUCLEOTIDE SEQUENCE</scope>
    <source>
        <strain evidence="2">IBT 17514</strain>
    </source>
</reference>
<name>A0AAD6HR59_9EURO</name>
<sequence length="85" mass="9227">MPIPTADIYDREQQQNAQSSSTSASNHTSNGVSPSESHSSDGGISSDANSSSSNNEGERTLSREEADRLYEERMEEEYARREGGA</sequence>
<feature type="region of interest" description="Disordered" evidence="1">
    <location>
        <begin position="1"/>
        <end position="85"/>
    </location>
</feature>
<keyword evidence="3" id="KW-1185">Reference proteome</keyword>
<evidence type="ECO:0000313" key="2">
    <source>
        <dbReference type="EMBL" id="KAJ5732714.1"/>
    </source>
</evidence>
<organism evidence="2 3">
    <name type="scientific">Penicillium malachiteum</name>
    <dbReference type="NCBI Taxonomy" id="1324776"/>
    <lineage>
        <taxon>Eukaryota</taxon>
        <taxon>Fungi</taxon>
        <taxon>Dikarya</taxon>
        <taxon>Ascomycota</taxon>
        <taxon>Pezizomycotina</taxon>
        <taxon>Eurotiomycetes</taxon>
        <taxon>Eurotiomycetidae</taxon>
        <taxon>Eurotiales</taxon>
        <taxon>Aspergillaceae</taxon>
        <taxon>Penicillium</taxon>
    </lineage>
</organism>
<comment type="caution">
    <text evidence="2">The sequence shown here is derived from an EMBL/GenBank/DDBJ whole genome shotgun (WGS) entry which is preliminary data.</text>
</comment>
<accession>A0AAD6HR59</accession>
<feature type="compositionally biased region" description="Basic and acidic residues" evidence="1">
    <location>
        <begin position="56"/>
        <end position="85"/>
    </location>
</feature>
<protein>
    <submittedName>
        <fullName evidence="2">Uncharacterized protein</fullName>
    </submittedName>
</protein>